<gene>
    <name evidence="3" type="ORF">SAMN05421819_0382</name>
</gene>
<dbReference type="AlphaFoldDB" id="A0A1H5SYF5"/>
<sequence>MRNYRKLAAALALTSTAAMCASMSIPAHAQIEDPNHLIAPPPRNPAHHYDQAPLNDLQWMWKYTKPAPSGDPTALRYDARFKALLDATFKQPQAMWNADVTQPPALAQVIPLFLTANGEVTADGNRYLSVDGCVPDFCPAHGMLWADLGLKTPLLVFAGVTWSTQNHTTDSAAADYTLWLFASRDLSADSLPVALRNAISRWDARLALAHRIVPHISRALLIAPDGSAQPVDPADAGANTFPPQAGDDGSRAQEMN</sequence>
<evidence type="ECO:0000313" key="3">
    <source>
        <dbReference type="EMBL" id="SEF54881.1"/>
    </source>
</evidence>
<reference evidence="3 4" key="1">
    <citation type="submission" date="2016-10" db="EMBL/GenBank/DDBJ databases">
        <authorList>
            <person name="de Groot N.N."/>
        </authorList>
    </citation>
    <scope>NUCLEOTIDE SEQUENCE [LARGE SCALE GENOMIC DNA]</scope>
    <source>
        <strain evidence="3 4">DSM 22489</strain>
    </source>
</reference>
<organism evidence="3 4">
    <name type="scientific">Bryocella elongata</name>
    <dbReference type="NCBI Taxonomy" id="863522"/>
    <lineage>
        <taxon>Bacteria</taxon>
        <taxon>Pseudomonadati</taxon>
        <taxon>Acidobacteriota</taxon>
        <taxon>Terriglobia</taxon>
        <taxon>Terriglobales</taxon>
        <taxon>Acidobacteriaceae</taxon>
        <taxon>Bryocella</taxon>
    </lineage>
</organism>
<feature type="region of interest" description="Disordered" evidence="1">
    <location>
        <begin position="230"/>
        <end position="256"/>
    </location>
</feature>
<evidence type="ECO:0000256" key="1">
    <source>
        <dbReference type="SAM" id="MobiDB-lite"/>
    </source>
</evidence>
<accession>A0A1H5SYF5</accession>
<feature type="chain" id="PRO_5009284505" evidence="2">
    <location>
        <begin position="30"/>
        <end position="256"/>
    </location>
</feature>
<protein>
    <submittedName>
        <fullName evidence="3">Uncharacterized protein</fullName>
    </submittedName>
</protein>
<name>A0A1H5SYF5_9BACT</name>
<evidence type="ECO:0000313" key="4">
    <source>
        <dbReference type="Proteomes" id="UP000236728"/>
    </source>
</evidence>
<proteinExistence type="predicted"/>
<feature type="signal peptide" evidence="2">
    <location>
        <begin position="1"/>
        <end position="29"/>
    </location>
</feature>
<dbReference type="EMBL" id="FNVA01000001">
    <property type="protein sequence ID" value="SEF54881.1"/>
    <property type="molecule type" value="Genomic_DNA"/>
</dbReference>
<dbReference type="Proteomes" id="UP000236728">
    <property type="component" value="Unassembled WGS sequence"/>
</dbReference>
<dbReference type="OrthoDB" id="117122at2"/>
<keyword evidence="2" id="KW-0732">Signal</keyword>
<evidence type="ECO:0000256" key="2">
    <source>
        <dbReference type="SAM" id="SignalP"/>
    </source>
</evidence>
<keyword evidence="4" id="KW-1185">Reference proteome</keyword>
<dbReference type="RefSeq" id="WP_103931324.1">
    <property type="nucleotide sequence ID" value="NZ_FNVA01000001.1"/>
</dbReference>